<sequence>MLKLTTWGTRGSLPTTSTRCVRYGGATTCLEIELFDTDSNTPNRIIIDAGTGLAELGRRKFSEIDGALFLQTHLHWDHIQGFPFFGPLFKAGAEFRFLGAPRDSTGLEATLREQMRAPNFPVSLDILPSKLVFDDIERQGSMLLGELRLSWDEMHHPSDGCTAWALEYRGFKVVFSGDAELNLGGAKALEALAQNADILVADAQYLEHEYPARVGWGHSTPSQVVEVAKRASVQRLLLTHHDPSHDDDTLDQKAEGARLLAGHMPVSNAHDGMSICLGAPLALAS</sequence>
<keyword evidence="3" id="KW-1185">Reference proteome</keyword>
<dbReference type="GO" id="GO:0016787">
    <property type="term" value="F:hydrolase activity"/>
    <property type="evidence" value="ECO:0007669"/>
    <property type="project" value="UniProtKB-KW"/>
</dbReference>
<gene>
    <name evidence="2" type="ORF">FRD01_11995</name>
</gene>
<dbReference type="AlphaFoldDB" id="A0A5B8XQX7"/>
<dbReference type="Proteomes" id="UP000321595">
    <property type="component" value="Chromosome"/>
</dbReference>
<dbReference type="OrthoDB" id="9803916at2"/>
<name>A0A5B8XQX7_9DELT</name>
<dbReference type="KEGG" id="bbae:FRD01_11995"/>
<dbReference type="Gene3D" id="3.60.15.10">
    <property type="entry name" value="Ribonuclease Z/Hydroxyacylglutathione hydrolase-like"/>
    <property type="match status" value="1"/>
</dbReference>
<dbReference type="PANTHER" id="PTHR42663">
    <property type="entry name" value="HYDROLASE C777.06C-RELATED-RELATED"/>
    <property type="match status" value="1"/>
</dbReference>
<dbReference type="Pfam" id="PF12706">
    <property type="entry name" value="Lactamase_B_2"/>
    <property type="match status" value="1"/>
</dbReference>
<protein>
    <submittedName>
        <fullName evidence="2">MBL fold metallo-hydrolase</fullName>
    </submittedName>
</protein>
<dbReference type="SMART" id="SM00849">
    <property type="entry name" value="Lactamase_B"/>
    <property type="match status" value="1"/>
</dbReference>
<accession>A0A5B8XQX7</accession>
<evidence type="ECO:0000313" key="3">
    <source>
        <dbReference type="Proteomes" id="UP000321595"/>
    </source>
</evidence>
<proteinExistence type="predicted"/>
<reference evidence="2 3" key="1">
    <citation type="submission" date="2019-08" db="EMBL/GenBank/DDBJ databases">
        <authorList>
            <person name="Liang Q."/>
        </authorList>
    </citation>
    <scope>NUCLEOTIDE SEQUENCE [LARGE SCALE GENOMIC DNA]</scope>
    <source>
        <strain evidence="2 3">V1718</strain>
    </source>
</reference>
<evidence type="ECO:0000313" key="2">
    <source>
        <dbReference type="EMBL" id="QED27945.1"/>
    </source>
</evidence>
<feature type="domain" description="Metallo-beta-lactamase" evidence="1">
    <location>
        <begin position="26"/>
        <end position="218"/>
    </location>
</feature>
<dbReference type="InterPro" id="IPR036866">
    <property type="entry name" value="RibonucZ/Hydroxyglut_hydro"/>
</dbReference>
<dbReference type="PANTHER" id="PTHR42663:SF4">
    <property type="entry name" value="SLL1036 PROTEIN"/>
    <property type="match status" value="1"/>
</dbReference>
<evidence type="ECO:0000259" key="1">
    <source>
        <dbReference type="SMART" id="SM00849"/>
    </source>
</evidence>
<dbReference type="SUPFAM" id="SSF56281">
    <property type="entry name" value="Metallo-hydrolase/oxidoreductase"/>
    <property type="match status" value="1"/>
</dbReference>
<dbReference type="RefSeq" id="WP_146959938.1">
    <property type="nucleotide sequence ID" value="NZ_CP042467.1"/>
</dbReference>
<dbReference type="CDD" id="cd07715">
    <property type="entry name" value="TaR3-like_MBL-fold"/>
    <property type="match status" value="1"/>
</dbReference>
<organism evidence="2 3">
    <name type="scientific">Microvenator marinus</name>
    <dbReference type="NCBI Taxonomy" id="2600177"/>
    <lineage>
        <taxon>Bacteria</taxon>
        <taxon>Deltaproteobacteria</taxon>
        <taxon>Bradymonadales</taxon>
        <taxon>Microvenatoraceae</taxon>
        <taxon>Microvenator</taxon>
    </lineage>
</organism>
<dbReference type="EMBL" id="CP042467">
    <property type="protein sequence ID" value="QED27945.1"/>
    <property type="molecule type" value="Genomic_DNA"/>
</dbReference>
<keyword evidence="2" id="KW-0378">Hydrolase</keyword>
<dbReference type="InterPro" id="IPR001279">
    <property type="entry name" value="Metallo-B-lactamas"/>
</dbReference>